<organism evidence="1 2">
    <name type="scientific">Coniosporium uncinatum</name>
    <dbReference type="NCBI Taxonomy" id="93489"/>
    <lineage>
        <taxon>Eukaryota</taxon>
        <taxon>Fungi</taxon>
        <taxon>Dikarya</taxon>
        <taxon>Ascomycota</taxon>
        <taxon>Pezizomycotina</taxon>
        <taxon>Dothideomycetes</taxon>
        <taxon>Dothideomycetes incertae sedis</taxon>
        <taxon>Coniosporium</taxon>
    </lineage>
</organism>
<reference evidence="1" key="1">
    <citation type="submission" date="2024-09" db="EMBL/GenBank/DDBJ databases">
        <title>Black Yeasts Isolated from many extreme environments.</title>
        <authorList>
            <person name="Coleine C."/>
            <person name="Stajich J.E."/>
            <person name="Selbmann L."/>
        </authorList>
    </citation>
    <scope>NUCLEOTIDE SEQUENCE</scope>
    <source>
        <strain evidence="1">CCFEE 5737</strain>
    </source>
</reference>
<feature type="non-terminal residue" evidence="1">
    <location>
        <position position="1"/>
    </location>
</feature>
<evidence type="ECO:0000313" key="2">
    <source>
        <dbReference type="Proteomes" id="UP001186974"/>
    </source>
</evidence>
<name>A0ACC3D1M7_9PEZI</name>
<sequence length="146" mass="16456">DSKLVNGVQFIYSLAILLSTPLQFFPAIEITSKVLFKSTGKNNIWVKWQKNVFRFFMVVLCAMIAWLGANDLDKFVSLVGSFACIPLVFIYPSMLHYRALANRKIARIGDVLLVIFGFVVMVYTTALTINAWVNGHQSKPPGYCDK</sequence>
<evidence type="ECO:0000313" key="1">
    <source>
        <dbReference type="EMBL" id="KAK3060505.1"/>
    </source>
</evidence>
<dbReference type="EMBL" id="JAWDJW010008516">
    <property type="protein sequence ID" value="KAK3060505.1"/>
    <property type="molecule type" value="Genomic_DNA"/>
</dbReference>
<protein>
    <submittedName>
        <fullName evidence="1">Uncharacterized protein</fullName>
    </submittedName>
</protein>
<proteinExistence type="predicted"/>
<dbReference type="Proteomes" id="UP001186974">
    <property type="component" value="Unassembled WGS sequence"/>
</dbReference>
<keyword evidence="2" id="KW-1185">Reference proteome</keyword>
<gene>
    <name evidence="1" type="ORF">LTS18_008399</name>
</gene>
<comment type="caution">
    <text evidence="1">The sequence shown here is derived from an EMBL/GenBank/DDBJ whole genome shotgun (WGS) entry which is preliminary data.</text>
</comment>
<accession>A0ACC3D1M7</accession>